<dbReference type="InParanoid" id="A0A6J3QUB2"/>
<dbReference type="PANTHER" id="PTHR11594">
    <property type="entry name" value="40S RIBOSOMAL PROTEIN S27"/>
    <property type="match status" value="1"/>
</dbReference>
<evidence type="ECO:0000313" key="7">
    <source>
        <dbReference type="RefSeq" id="XP_033705862.1"/>
    </source>
</evidence>
<dbReference type="FunFam" id="2.20.25.100:FF:000001">
    <property type="entry name" value="40S ribosomal protein S27"/>
    <property type="match status" value="1"/>
</dbReference>
<reference evidence="7" key="1">
    <citation type="submission" date="2025-08" db="UniProtKB">
        <authorList>
            <consortium name="RefSeq"/>
        </authorList>
    </citation>
    <scope>IDENTIFICATION</scope>
    <source>
        <tissue evidence="7">Spleen</tissue>
    </source>
</reference>
<dbReference type="OrthoDB" id="5567124at2759"/>
<dbReference type="RefSeq" id="XP_033705862.1">
    <property type="nucleotide sequence ID" value="XM_033849971.1"/>
</dbReference>
<evidence type="ECO:0000313" key="6">
    <source>
        <dbReference type="Proteomes" id="UP000245320"/>
    </source>
</evidence>
<dbReference type="Gene3D" id="2.20.25.100">
    <property type="entry name" value="Zn-binding ribosomal proteins"/>
    <property type="match status" value="1"/>
</dbReference>
<comment type="cofactor">
    <cofactor evidence="1">
        <name>Zn(2+)</name>
        <dbReference type="ChEBI" id="CHEBI:29105"/>
    </cofactor>
</comment>
<dbReference type="GO" id="GO:0006412">
    <property type="term" value="P:translation"/>
    <property type="evidence" value="ECO:0007669"/>
    <property type="project" value="InterPro"/>
</dbReference>
<dbReference type="AlphaFoldDB" id="A0A6J3QUB2"/>
<dbReference type="InterPro" id="IPR023407">
    <property type="entry name" value="Ribosomal_eS27_Zn-bd_dom_sf"/>
</dbReference>
<organism evidence="6 7">
    <name type="scientific">Tursiops truncatus</name>
    <name type="common">Atlantic bottle-nosed dolphin</name>
    <name type="synonym">Delphinus truncatus</name>
    <dbReference type="NCBI Taxonomy" id="9739"/>
    <lineage>
        <taxon>Eukaryota</taxon>
        <taxon>Metazoa</taxon>
        <taxon>Chordata</taxon>
        <taxon>Craniata</taxon>
        <taxon>Vertebrata</taxon>
        <taxon>Euteleostomi</taxon>
        <taxon>Mammalia</taxon>
        <taxon>Eutheria</taxon>
        <taxon>Laurasiatheria</taxon>
        <taxon>Artiodactyla</taxon>
        <taxon>Whippomorpha</taxon>
        <taxon>Cetacea</taxon>
        <taxon>Odontoceti</taxon>
        <taxon>Delphinidae</taxon>
        <taxon>Tursiops</taxon>
    </lineage>
</organism>
<protein>
    <submittedName>
        <fullName evidence="7">40S ribosomal protein S27-like</fullName>
    </submittedName>
</protein>
<dbReference type="Proteomes" id="UP000245320">
    <property type="component" value="Chromosome X"/>
</dbReference>
<gene>
    <name evidence="7" type="primary">LOC101321403</name>
</gene>
<keyword evidence="5" id="KW-0687">Ribonucleoprotein</keyword>
<accession>A0A6J3QUB2</accession>
<evidence type="ECO:0000256" key="2">
    <source>
        <dbReference type="ARBA" id="ARBA00010919"/>
    </source>
</evidence>
<dbReference type="InterPro" id="IPR000592">
    <property type="entry name" value="Ribosomal_eS27"/>
</dbReference>
<dbReference type="GO" id="GO:1990904">
    <property type="term" value="C:ribonucleoprotein complex"/>
    <property type="evidence" value="ECO:0007669"/>
    <property type="project" value="UniProtKB-KW"/>
</dbReference>
<evidence type="ECO:0000256" key="5">
    <source>
        <dbReference type="ARBA" id="ARBA00023274"/>
    </source>
</evidence>
<dbReference type="InterPro" id="IPR011332">
    <property type="entry name" value="Ribosomal_zn-bd"/>
</dbReference>
<dbReference type="GO" id="GO:0003735">
    <property type="term" value="F:structural constituent of ribosome"/>
    <property type="evidence" value="ECO:0007669"/>
    <property type="project" value="InterPro"/>
</dbReference>
<evidence type="ECO:0000256" key="1">
    <source>
        <dbReference type="ARBA" id="ARBA00001947"/>
    </source>
</evidence>
<sequence>MPLARDLLHSSLEEEEKKQKKKWLVQSPNSYFMDGKCPGCCRIARVCSHSHVVMLCVGCSTELCQLMGGKARLTEGCSCRKSNTNDPHNFLNLGGIAESLIGCVILVNLSR</sequence>
<keyword evidence="4" id="KW-0689">Ribosomal protein</keyword>
<dbReference type="GO" id="GO:0005840">
    <property type="term" value="C:ribosome"/>
    <property type="evidence" value="ECO:0007669"/>
    <property type="project" value="UniProtKB-KW"/>
</dbReference>
<keyword evidence="6" id="KW-1185">Reference proteome</keyword>
<dbReference type="SUPFAM" id="SSF57829">
    <property type="entry name" value="Zn-binding ribosomal proteins"/>
    <property type="match status" value="1"/>
</dbReference>
<dbReference type="Pfam" id="PF01667">
    <property type="entry name" value="Ribosomal_S27e"/>
    <property type="match status" value="1"/>
</dbReference>
<evidence type="ECO:0000256" key="4">
    <source>
        <dbReference type="ARBA" id="ARBA00022980"/>
    </source>
</evidence>
<evidence type="ECO:0000256" key="3">
    <source>
        <dbReference type="ARBA" id="ARBA00022833"/>
    </source>
</evidence>
<name>A0A6J3QUB2_TURTR</name>
<proteinExistence type="inferred from homology"/>
<keyword evidence="3" id="KW-0862">Zinc</keyword>
<comment type="similarity">
    <text evidence="2">Belongs to the eukaryotic ribosomal protein eS27 family.</text>
</comment>